<protein>
    <submittedName>
        <fullName evidence="1">Uncharacterized protein</fullName>
    </submittedName>
</protein>
<feature type="non-terminal residue" evidence="1">
    <location>
        <position position="82"/>
    </location>
</feature>
<organism evidence="1 2">
    <name type="scientific">Penicillium desertorum</name>
    <dbReference type="NCBI Taxonomy" id="1303715"/>
    <lineage>
        <taxon>Eukaryota</taxon>
        <taxon>Fungi</taxon>
        <taxon>Dikarya</taxon>
        <taxon>Ascomycota</taxon>
        <taxon>Pezizomycotina</taxon>
        <taxon>Eurotiomycetes</taxon>
        <taxon>Eurotiomycetidae</taxon>
        <taxon>Eurotiales</taxon>
        <taxon>Aspergillaceae</taxon>
        <taxon>Penicillium</taxon>
    </lineage>
</organism>
<evidence type="ECO:0000313" key="2">
    <source>
        <dbReference type="Proteomes" id="UP001147760"/>
    </source>
</evidence>
<dbReference type="OrthoDB" id="4231495at2759"/>
<reference evidence="1" key="1">
    <citation type="submission" date="2022-12" db="EMBL/GenBank/DDBJ databases">
        <authorList>
            <person name="Petersen C."/>
        </authorList>
    </citation>
    <scope>NUCLEOTIDE SEQUENCE</scope>
    <source>
        <strain evidence="1">IBT 17660</strain>
    </source>
</reference>
<proteinExistence type="predicted"/>
<keyword evidence="2" id="KW-1185">Reference proteome</keyword>
<sequence>TWILHGNVTERGDVGGGPGRPITLKSVCPELGFHGGERRTFAASGAPPTTLENPREGIVSMPDRLITAAGLQGEQPLVDRTM</sequence>
<gene>
    <name evidence="1" type="ORF">N7530_012859</name>
</gene>
<comment type="caution">
    <text evidence="1">The sequence shown here is derived from an EMBL/GenBank/DDBJ whole genome shotgun (WGS) entry which is preliminary data.</text>
</comment>
<accession>A0A9W9WDQ4</accession>
<name>A0A9W9WDQ4_9EURO</name>
<dbReference type="Proteomes" id="UP001147760">
    <property type="component" value="Unassembled WGS sequence"/>
</dbReference>
<reference evidence="1" key="2">
    <citation type="journal article" date="2023" name="IMA Fungus">
        <title>Comparative genomic study of the Penicillium genus elucidates a diverse pangenome and 15 lateral gene transfer events.</title>
        <authorList>
            <person name="Petersen C."/>
            <person name="Sorensen T."/>
            <person name="Nielsen M.R."/>
            <person name="Sondergaard T.E."/>
            <person name="Sorensen J.L."/>
            <person name="Fitzpatrick D.A."/>
            <person name="Frisvad J.C."/>
            <person name="Nielsen K.L."/>
        </authorList>
    </citation>
    <scope>NUCLEOTIDE SEQUENCE</scope>
    <source>
        <strain evidence="1">IBT 17660</strain>
    </source>
</reference>
<evidence type="ECO:0000313" key="1">
    <source>
        <dbReference type="EMBL" id="KAJ5453392.1"/>
    </source>
</evidence>
<dbReference type="AlphaFoldDB" id="A0A9W9WDQ4"/>
<dbReference type="EMBL" id="JAPWDO010000011">
    <property type="protein sequence ID" value="KAJ5453392.1"/>
    <property type="molecule type" value="Genomic_DNA"/>
</dbReference>